<keyword evidence="2" id="KW-0732">Signal</keyword>
<reference evidence="3" key="1">
    <citation type="submission" date="2021-01" db="EMBL/GenBank/DDBJ databases">
        <authorList>
            <person name="Corre E."/>
            <person name="Pelletier E."/>
            <person name="Niang G."/>
            <person name="Scheremetjew M."/>
            <person name="Finn R."/>
            <person name="Kale V."/>
            <person name="Holt S."/>
            <person name="Cochrane G."/>
            <person name="Meng A."/>
            <person name="Brown T."/>
            <person name="Cohen L."/>
        </authorList>
    </citation>
    <scope>NUCLEOTIDE SEQUENCE</scope>
</reference>
<evidence type="ECO:0000313" key="3">
    <source>
        <dbReference type="EMBL" id="CAD8872205.1"/>
    </source>
</evidence>
<gene>
    <name evidence="3" type="ORF">NSCI0253_LOCUS46562</name>
</gene>
<dbReference type="AlphaFoldDB" id="A0A7S1B1I6"/>
<protein>
    <recommendedName>
        <fullName evidence="4">Transmembrane protein</fullName>
    </recommendedName>
</protein>
<evidence type="ECO:0008006" key="4">
    <source>
        <dbReference type="Google" id="ProtNLM"/>
    </source>
</evidence>
<feature type="signal peptide" evidence="2">
    <location>
        <begin position="1"/>
        <end position="35"/>
    </location>
</feature>
<feature type="chain" id="PRO_5031177840" description="Transmembrane protein" evidence="2">
    <location>
        <begin position="36"/>
        <end position="342"/>
    </location>
</feature>
<organism evidence="3">
    <name type="scientific">Noctiluca scintillans</name>
    <name type="common">Sea sparkle</name>
    <name type="synonym">Red tide dinoflagellate</name>
    <dbReference type="NCBI Taxonomy" id="2966"/>
    <lineage>
        <taxon>Eukaryota</taxon>
        <taxon>Sar</taxon>
        <taxon>Alveolata</taxon>
        <taxon>Dinophyceae</taxon>
        <taxon>Noctilucales</taxon>
        <taxon>Noctilucaceae</taxon>
        <taxon>Noctiluca</taxon>
    </lineage>
</organism>
<proteinExistence type="predicted"/>
<feature type="region of interest" description="Disordered" evidence="1">
    <location>
        <begin position="73"/>
        <end position="93"/>
    </location>
</feature>
<accession>A0A7S1B1I6</accession>
<name>A0A7S1B1I6_NOCSC</name>
<sequence>MRQQPTFRWGVHGVLCCCIVSVCFVFRQIAPPSGAVIVYLPDSAQQPADDDRTNQTHATTLFLEDEAKGSNLYSPTSQWRLDRGKTPSTPSPVTGEVGPLLALQWRLKYGEHVEPLVPKPVVWVICTGIHSADDVAAFHRLRQSEDVVVTLNKFLFLGRTMHLNITPTHHWLVETGPVVSGECAQSARKSSEIPSKNECFIAGKVIKKAHSLGTKLVAKTPVLEYARALEGKTMDHLLLEDESFRSENPLPIDLSALTLGHGLQIALGLSPRGALIKLFGCDGTDTFSKTRKHKNLDDVTQKLGNKVALLSRMRPGWDIINCNTQSLYVRAGLMPGRNCFDR</sequence>
<evidence type="ECO:0000256" key="2">
    <source>
        <dbReference type="SAM" id="SignalP"/>
    </source>
</evidence>
<dbReference type="EMBL" id="HBFQ01065540">
    <property type="protein sequence ID" value="CAD8872205.1"/>
    <property type="molecule type" value="Transcribed_RNA"/>
</dbReference>
<evidence type="ECO:0000256" key="1">
    <source>
        <dbReference type="SAM" id="MobiDB-lite"/>
    </source>
</evidence>